<organism evidence="4">
    <name type="scientific">Ignisphaera aggregans</name>
    <dbReference type="NCBI Taxonomy" id="334771"/>
    <lineage>
        <taxon>Archaea</taxon>
        <taxon>Thermoproteota</taxon>
        <taxon>Thermoprotei</taxon>
        <taxon>Desulfurococcales</taxon>
        <taxon>Desulfurococcaceae</taxon>
        <taxon>Ignisphaera</taxon>
    </lineage>
</organism>
<sequence>MLSDLVAVDTVSAVKGSSEMLEGAQLVSSMLSEVGFRTEVKSYGGHPMVVGELGDGPISILIYNHYDVQPPDPLELWDSPPFQLVERDGKIFGRGVSDNKGDIVARLAAIEALTPYLDRLGVKVKWIIEGEEEIGSPTLSKAVEDLKNWLKADGGFWETASVDRRAVS</sequence>
<accession>A0A7C5TID2</accession>
<name>A0A7C5TID2_9CREN</name>
<dbReference type="PANTHER" id="PTHR43270:SF8">
    <property type="entry name" value="DI- AND TRIPEPTIDASE DUG2-RELATED"/>
    <property type="match status" value="1"/>
</dbReference>
<dbReference type="InterPro" id="IPR051458">
    <property type="entry name" value="Cyt/Met_Dipeptidase"/>
</dbReference>
<dbReference type="Gene3D" id="3.40.630.10">
    <property type="entry name" value="Zn peptidases"/>
    <property type="match status" value="1"/>
</dbReference>
<evidence type="ECO:0000313" key="4">
    <source>
        <dbReference type="EMBL" id="HHP81876.1"/>
    </source>
</evidence>
<reference evidence="4" key="1">
    <citation type="journal article" date="2020" name="mSystems">
        <title>Genome- and Community-Level Interaction Insights into Carbon Utilization and Element Cycling Functions of Hydrothermarchaeota in Hydrothermal Sediment.</title>
        <authorList>
            <person name="Zhou Z."/>
            <person name="Liu Y."/>
            <person name="Xu W."/>
            <person name="Pan J."/>
            <person name="Luo Z.H."/>
            <person name="Li M."/>
        </authorList>
    </citation>
    <scope>NUCLEOTIDE SEQUENCE [LARGE SCALE GENOMIC DNA]</scope>
    <source>
        <strain evidence="4">SpSt-1121</strain>
    </source>
</reference>
<dbReference type="GO" id="GO:0046872">
    <property type="term" value="F:metal ion binding"/>
    <property type="evidence" value="ECO:0007669"/>
    <property type="project" value="UniProtKB-KW"/>
</dbReference>
<keyword evidence="3 4" id="KW-0378">Hydrolase</keyword>
<dbReference type="GO" id="GO:0006508">
    <property type="term" value="P:proteolysis"/>
    <property type="evidence" value="ECO:0007669"/>
    <property type="project" value="UniProtKB-KW"/>
</dbReference>
<dbReference type="AlphaFoldDB" id="A0A7C5TID2"/>
<dbReference type="GO" id="GO:0008233">
    <property type="term" value="F:peptidase activity"/>
    <property type="evidence" value="ECO:0007669"/>
    <property type="project" value="UniProtKB-KW"/>
</dbReference>
<dbReference type="GO" id="GO:0009089">
    <property type="term" value="P:lysine biosynthetic process via diaminopimelate"/>
    <property type="evidence" value="ECO:0007669"/>
    <property type="project" value="TreeGrafter"/>
</dbReference>
<keyword evidence="2" id="KW-0479">Metal-binding</keyword>
<dbReference type="Pfam" id="PF01546">
    <property type="entry name" value="Peptidase_M20"/>
    <property type="match status" value="1"/>
</dbReference>
<keyword evidence="1" id="KW-0645">Protease</keyword>
<dbReference type="EMBL" id="DRZI01000185">
    <property type="protein sequence ID" value="HHP81876.1"/>
    <property type="molecule type" value="Genomic_DNA"/>
</dbReference>
<protein>
    <submittedName>
        <fullName evidence="4">M20/M25/M40 family metallo-hydrolase</fullName>
    </submittedName>
</protein>
<dbReference type="GO" id="GO:0005829">
    <property type="term" value="C:cytosol"/>
    <property type="evidence" value="ECO:0007669"/>
    <property type="project" value="TreeGrafter"/>
</dbReference>
<evidence type="ECO:0000256" key="1">
    <source>
        <dbReference type="ARBA" id="ARBA00022670"/>
    </source>
</evidence>
<evidence type="ECO:0000256" key="2">
    <source>
        <dbReference type="ARBA" id="ARBA00022723"/>
    </source>
</evidence>
<dbReference type="PANTHER" id="PTHR43270">
    <property type="entry name" value="BETA-ALA-HIS DIPEPTIDASE"/>
    <property type="match status" value="1"/>
</dbReference>
<gene>
    <name evidence="4" type="ORF">ENM84_04340</name>
</gene>
<comment type="caution">
    <text evidence="4">The sequence shown here is derived from an EMBL/GenBank/DDBJ whole genome shotgun (WGS) entry which is preliminary data.</text>
</comment>
<proteinExistence type="predicted"/>
<evidence type="ECO:0000256" key="3">
    <source>
        <dbReference type="ARBA" id="ARBA00022801"/>
    </source>
</evidence>
<dbReference type="InterPro" id="IPR002933">
    <property type="entry name" value="Peptidase_M20"/>
</dbReference>
<dbReference type="GO" id="GO:0009014">
    <property type="term" value="F:succinyl-diaminopimelate desuccinylase activity"/>
    <property type="evidence" value="ECO:0007669"/>
    <property type="project" value="TreeGrafter"/>
</dbReference>
<dbReference type="SUPFAM" id="SSF53187">
    <property type="entry name" value="Zn-dependent exopeptidases"/>
    <property type="match status" value="1"/>
</dbReference>